<dbReference type="PANTHER" id="PTHR33675">
    <property type="entry name" value="NUCLEAR RECEPTOR FAMILY 2 GROUP C PROTEIN"/>
    <property type="match status" value="1"/>
</dbReference>
<proteinExistence type="predicted"/>
<feature type="region of interest" description="Disordered" evidence="1">
    <location>
        <begin position="152"/>
        <end position="178"/>
    </location>
</feature>
<evidence type="ECO:0000256" key="1">
    <source>
        <dbReference type="SAM" id="MobiDB-lite"/>
    </source>
</evidence>
<organism evidence="2 3">
    <name type="scientific">Marchantia polymorpha</name>
    <name type="common">Common liverwort</name>
    <name type="synonym">Marchantia aquatica</name>
    <dbReference type="NCBI Taxonomy" id="3197"/>
    <lineage>
        <taxon>Eukaryota</taxon>
        <taxon>Viridiplantae</taxon>
        <taxon>Streptophyta</taxon>
        <taxon>Embryophyta</taxon>
        <taxon>Marchantiophyta</taxon>
        <taxon>Marchantiopsida</taxon>
        <taxon>Marchantiidae</taxon>
        <taxon>Marchantiales</taxon>
        <taxon>Marchantiaceae</taxon>
        <taxon>Marchantia</taxon>
    </lineage>
</organism>
<gene>
    <name evidence="2" type="ORF">MARPO_0107s0056</name>
</gene>
<dbReference type="OrthoDB" id="755598at2759"/>
<protein>
    <submittedName>
        <fullName evidence="2">Uncharacterized protein</fullName>
    </submittedName>
</protein>
<dbReference type="Proteomes" id="UP000244005">
    <property type="component" value="Unassembled WGS sequence"/>
</dbReference>
<dbReference type="PANTHER" id="PTHR33675:SF1">
    <property type="entry name" value="HOLOCARBOXYLASE SYNTHETASE"/>
    <property type="match status" value="1"/>
</dbReference>
<name>A0A2R6WD57_MARPO</name>
<evidence type="ECO:0000313" key="3">
    <source>
        <dbReference type="Proteomes" id="UP000244005"/>
    </source>
</evidence>
<sequence length="199" mass="22375">MSRKRKIETTAEIDEAKRSLDGSFRTVVTSVYSLYSLQKEQTYLAFEAGERHGLKKLKEWIIGDVRSGSTTSTDQLLQRLREKLARGGEMFPNSETSFPPQLALQPQHRQQQLQLQQRCQQPSPEQNITSTQLFPASATAAAGLPNFRFDSSGWSGTSAQRNNQPDVSRSDSKINPSFFKQGEGLSLEEHDCQMDMICS</sequence>
<keyword evidence="3" id="KW-1185">Reference proteome</keyword>
<accession>A0A2R6WD57</accession>
<dbReference type="Gramene" id="Mp1g29410.1">
    <property type="protein sequence ID" value="Mp1g29410.1.cds1"/>
    <property type="gene ID" value="Mp1g29410"/>
</dbReference>
<dbReference type="EMBL" id="KZ772779">
    <property type="protein sequence ID" value="PTQ31789.1"/>
    <property type="molecule type" value="Genomic_DNA"/>
</dbReference>
<evidence type="ECO:0000313" key="2">
    <source>
        <dbReference type="EMBL" id="PTQ31789.1"/>
    </source>
</evidence>
<feature type="compositionally biased region" description="Polar residues" evidence="1">
    <location>
        <begin position="152"/>
        <end position="167"/>
    </location>
</feature>
<dbReference type="AlphaFoldDB" id="A0A2R6WD57"/>
<reference evidence="3" key="1">
    <citation type="journal article" date="2017" name="Cell">
        <title>Insights into land plant evolution garnered from the Marchantia polymorpha genome.</title>
        <authorList>
            <person name="Bowman J.L."/>
            <person name="Kohchi T."/>
            <person name="Yamato K.T."/>
            <person name="Jenkins J."/>
            <person name="Shu S."/>
            <person name="Ishizaki K."/>
            <person name="Yamaoka S."/>
            <person name="Nishihama R."/>
            <person name="Nakamura Y."/>
            <person name="Berger F."/>
            <person name="Adam C."/>
            <person name="Aki S.S."/>
            <person name="Althoff F."/>
            <person name="Araki T."/>
            <person name="Arteaga-Vazquez M.A."/>
            <person name="Balasubrmanian S."/>
            <person name="Barry K."/>
            <person name="Bauer D."/>
            <person name="Boehm C.R."/>
            <person name="Briginshaw L."/>
            <person name="Caballero-Perez J."/>
            <person name="Catarino B."/>
            <person name="Chen F."/>
            <person name="Chiyoda S."/>
            <person name="Chovatia M."/>
            <person name="Davies K.M."/>
            <person name="Delmans M."/>
            <person name="Demura T."/>
            <person name="Dierschke T."/>
            <person name="Dolan L."/>
            <person name="Dorantes-Acosta A.E."/>
            <person name="Eklund D.M."/>
            <person name="Florent S.N."/>
            <person name="Flores-Sandoval E."/>
            <person name="Fujiyama A."/>
            <person name="Fukuzawa H."/>
            <person name="Galik B."/>
            <person name="Grimanelli D."/>
            <person name="Grimwood J."/>
            <person name="Grossniklaus U."/>
            <person name="Hamada T."/>
            <person name="Haseloff J."/>
            <person name="Hetherington A.J."/>
            <person name="Higo A."/>
            <person name="Hirakawa Y."/>
            <person name="Hundley H.N."/>
            <person name="Ikeda Y."/>
            <person name="Inoue K."/>
            <person name="Inoue S.I."/>
            <person name="Ishida S."/>
            <person name="Jia Q."/>
            <person name="Kakita M."/>
            <person name="Kanazawa T."/>
            <person name="Kawai Y."/>
            <person name="Kawashima T."/>
            <person name="Kennedy M."/>
            <person name="Kinose K."/>
            <person name="Kinoshita T."/>
            <person name="Kohara Y."/>
            <person name="Koide E."/>
            <person name="Komatsu K."/>
            <person name="Kopischke S."/>
            <person name="Kubo M."/>
            <person name="Kyozuka J."/>
            <person name="Lagercrantz U."/>
            <person name="Lin S.S."/>
            <person name="Lindquist E."/>
            <person name="Lipzen A.M."/>
            <person name="Lu C.W."/>
            <person name="De Luna E."/>
            <person name="Martienssen R.A."/>
            <person name="Minamino N."/>
            <person name="Mizutani M."/>
            <person name="Mizutani M."/>
            <person name="Mochizuki N."/>
            <person name="Monte I."/>
            <person name="Mosher R."/>
            <person name="Nagasaki H."/>
            <person name="Nakagami H."/>
            <person name="Naramoto S."/>
            <person name="Nishitani K."/>
            <person name="Ohtani M."/>
            <person name="Okamoto T."/>
            <person name="Okumura M."/>
            <person name="Phillips J."/>
            <person name="Pollak B."/>
            <person name="Reinders A."/>
            <person name="Rovekamp M."/>
            <person name="Sano R."/>
            <person name="Sawa S."/>
            <person name="Schmid M.W."/>
            <person name="Shirakawa M."/>
            <person name="Solano R."/>
            <person name="Spunde A."/>
            <person name="Suetsugu N."/>
            <person name="Sugano S."/>
            <person name="Sugiyama A."/>
            <person name="Sun R."/>
            <person name="Suzuki Y."/>
            <person name="Takenaka M."/>
            <person name="Takezawa D."/>
            <person name="Tomogane H."/>
            <person name="Tsuzuki M."/>
            <person name="Ueda T."/>
            <person name="Umeda M."/>
            <person name="Ward J.M."/>
            <person name="Watanabe Y."/>
            <person name="Yazaki K."/>
            <person name="Yokoyama R."/>
            <person name="Yoshitake Y."/>
            <person name="Yotsui I."/>
            <person name="Zachgo S."/>
            <person name="Schmutz J."/>
        </authorList>
    </citation>
    <scope>NUCLEOTIDE SEQUENCE [LARGE SCALE GENOMIC DNA]</scope>
    <source>
        <strain evidence="3">Tak-1</strain>
    </source>
</reference>